<dbReference type="Pfam" id="PF04749">
    <property type="entry name" value="PLAC8"/>
    <property type="match status" value="1"/>
</dbReference>
<feature type="compositionally biased region" description="Polar residues" evidence="1">
    <location>
        <begin position="1"/>
        <end position="15"/>
    </location>
</feature>
<dbReference type="InterPro" id="IPR006461">
    <property type="entry name" value="PLAC_motif_containing"/>
</dbReference>
<accession>A0A397UIA4</accession>
<evidence type="ECO:0008006" key="4">
    <source>
        <dbReference type="Google" id="ProtNLM"/>
    </source>
</evidence>
<dbReference type="AlphaFoldDB" id="A0A397UIA4"/>
<evidence type="ECO:0000313" key="2">
    <source>
        <dbReference type="EMBL" id="RIB08958.1"/>
    </source>
</evidence>
<evidence type="ECO:0000313" key="3">
    <source>
        <dbReference type="Proteomes" id="UP000266673"/>
    </source>
</evidence>
<name>A0A397UIA4_9GLOM</name>
<feature type="region of interest" description="Disordered" evidence="1">
    <location>
        <begin position="1"/>
        <end position="25"/>
    </location>
</feature>
<organism evidence="2 3">
    <name type="scientific">Gigaspora rosea</name>
    <dbReference type="NCBI Taxonomy" id="44941"/>
    <lineage>
        <taxon>Eukaryota</taxon>
        <taxon>Fungi</taxon>
        <taxon>Fungi incertae sedis</taxon>
        <taxon>Mucoromycota</taxon>
        <taxon>Glomeromycotina</taxon>
        <taxon>Glomeromycetes</taxon>
        <taxon>Diversisporales</taxon>
        <taxon>Gigasporaceae</taxon>
        <taxon>Gigaspora</taxon>
    </lineage>
</organism>
<dbReference type="EMBL" id="QKWP01001436">
    <property type="protein sequence ID" value="RIB08958.1"/>
    <property type="molecule type" value="Genomic_DNA"/>
</dbReference>
<gene>
    <name evidence="2" type="ORF">C2G38_2210202</name>
</gene>
<comment type="caution">
    <text evidence="2">The sequence shown here is derived from an EMBL/GenBank/DDBJ whole genome shotgun (WGS) entry which is preliminary data.</text>
</comment>
<dbReference type="NCBIfam" id="TIGR01571">
    <property type="entry name" value="A_thal_Cys_rich"/>
    <property type="match status" value="1"/>
</dbReference>
<reference evidence="2 3" key="1">
    <citation type="submission" date="2018-06" db="EMBL/GenBank/DDBJ databases">
        <title>Comparative genomics reveals the genomic features of Rhizophagus irregularis, R. cerebriforme, R. diaphanum and Gigaspora rosea, and their symbiotic lifestyle signature.</title>
        <authorList>
            <person name="Morin E."/>
            <person name="San Clemente H."/>
            <person name="Chen E.C.H."/>
            <person name="De La Providencia I."/>
            <person name="Hainaut M."/>
            <person name="Kuo A."/>
            <person name="Kohler A."/>
            <person name="Murat C."/>
            <person name="Tang N."/>
            <person name="Roy S."/>
            <person name="Loubradou J."/>
            <person name="Henrissat B."/>
            <person name="Grigoriev I.V."/>
            <person name="Corradi N."/>
            <person name="Roux C."/>
            <person name="Martin F.M."/>
        </authorList>
    </citation>
    <scope>NUCLEOTIDE SEQUENCE [LARGE SCALE GENOMIC DNA]</scope>
    <source>
        <strain evidence="2 3">DAOM 194757</strain>
    </source>
</reference>
<dbReference type="OrthoDB" id="1045822at2759"/>
<keyword evidence="3" id="KW-1185">Reference proteome</keyword>
<sequence>MAYQGTQQMTPTGAQIVQEKSGGPGGPRQWEFGLCDCCSACGLCVNCIIGGMNRGDIRSRHNIQISTGSCLGDYCAHMCCAVCSLVQEHREVHEN</sequence>
<evidence type="ECO:0000256" key="1">
    <source>
        <dbReference type="SAM" id="MobiDB-lite"/>
    </source>
</evidence>
<protein>
    <recommendedName>
        <fullName evidence="4">PLAC8 family-domain-containing protein</fullName>
    </recommendedName>
</protein>
<dbReference type="Proteomes" id="UP000266673">
    <property type="component" value="Unassembled WGS sequence"/>
</dbReference>
<proteinExistence type="predicted"/>